<dbReference type="EMBL" id="JABEBT010000070">
    <property type="protein sequence ID" value="KAF7633769.1"/>
    <property type="molecule type" value="Genomic_DNA"/>
</dbReference>
<keyword evidence="2" id="KW-1185">Reference proteome</keyword>
<dbReference type="Proteomes" id="UP000605970">
    <property type="component" value="Unassembled WGS sequence"/>
</dbReference>
<dbReference type="Gene3D" id="2.60.120.920">
    <property type="match status" value="1"/>
</dbReference>
<gene>
    <name evidence="1" type="ORF">Mgra_00006838</name>
</gene>
<proteinExistence type="predicted"/>
<comment type="caution">
    <text evidence="1">The sequence shown here is derived from an EMBL/GenBank/DDBJ whole genome shotgun (WGS) entry which is preliminary data.</text>
</comment>
<sequence length="432" mass="50360">MNNDLNNKITDLTLTVVNSDKSINEIKKEKDELSFKLKQLIEGRIVVFKYVENKWKDIGDDSQCCDNNCVNTDNPNGFCREGNGFIRIKSKTEIVYINCMENGENEFTIVESENYFNKPIDEFIQTFTLYYYEIKLIFEKNEWIDFGLRNGNNNYYLVPNDKLICNSFQDNLNCISLPSFNYKTNDIIGCGLVYPPPKITNKLPYIFFTQNGKQIGWPCCENKCVSTERPKAYCIQGNGFGQIESDKKIEYINCRGNDIIIMSENLFNKPITNSNVSQCFLDCITYSLFYFEVKFKFENNEWTTIGLRTENDKHIINLSPKKKLIYYLFQNNKKFINIPSFNYKTNDIIGCGLVYPPPKITNKLPYVFFTKNGKQIGEAILLKGEFESFKPFVGLKCCSVEANYGDNPFSYDVSRHYVLEVFYEEREFLNEN</sequence>
<protein>
    <recommendedName>
        <fullName evidence="3">SPRY domain-containing protein</fullName>
    </recommendedName>
</protein>
<name>A0A8S9ZKD7_9BILA</name>
<organism evidence="1 2">
    <name type="scientific">Meloidogyne graminicola</name>
    <dbReference type="NCBI Taxonomy" id="189291"/>
    <lineage>
        <taxon>Eukaryota</taxon>
        <taxon>Metazoa</taxon>
        <taxon>Ecdysozoa</taxon>
        <taxon>Nematoda</taxon>
        <taxon>Chromadorea</taxon>
        <taxon>Rhabditida</taxon>
        <taxon>Tylenchina</taxon>
        <taxon>Tylenchomorpha</taxon>
        <taxon>Tylenchoidea</taxon>
        <taxon>Meloidogynidae</taxon>
        <taxon>Meloidogyninae</taxon>
        <taxon>Meloidogyne</taxon>
    </lineage>
</organism>
<dbReference type="InterPro" id="IPR043136">
    <property type="entry name" value="B30.2/SPRY_sf"/>
</dbReference>
<accession>A0A8S9ZKD7</accession>
<evidence type="ECO:0000313" key="1">
    <source>
        <dbReference type="EMBL" id="KAF7633769.1"/>
    </source>
</evidence>
<dbReference type="OrthoDB" id="5852796at2759"/>
<dbReference type="AlphaFoldDB" id="A0A8S9ZKD7"/>
<evidence type="ECO:0000313" key="2">
    <source>
        <dbReference type="Proteomes" id="UP000605970"/>
    </source>
</evidence>
<evidence type="ECO:0008006" key="3">
    <source>
        <dbReference type="Google" id="ProtNLM"/>
    </source>
</evidence>
<reference evidence="1" key="1">
    <citation type="journal article" date="2020" name="Ecol. Evol.">
        <title>Genome structure and content of the rice root-knot nematode (Meloidogyne graminicola).</title>
        <authorList>
            <person name="Phan N.T."/>
            <person name="Danchin E.G.J."/>
            <person name="Klopp C."/>
            <person name="Perfus-Barbeoch L."/>
            <person name="Kozlowski D.K."/>
            <person name="Koutsovoulos G.D."/>
            <person name="Lopez-Roques C."/>
            <person name="Bouchez O."/>
            <person name="Zahm M."/>
            <person name="Besnard G."/>
            <person name="Bellafiore S."/>
        </authorList>
    </citation>
    <scope>NUCLEOTIDE SEQUENCE</scope>
    <source>
        <strain evidence="1">VN-18</strain>
    </source>
</reference>